<organism evidence="1">
    <name type="scientific">Leclercia adecarboxylata</name>
    <dbReference type="NCBI Taxonomy" id="83655"/>
    <lineage>
        <taxon>Bacteria</taxon>
        <taxon>Pseudomonadati</taxon>
        <taxon>Pseudomonadota</taxon>
        <taxon>Gammaproteobacteria</taxon>
        <taxon>Enterobacterales</taxon>
        <taxon>Enterobacteriaceae</taxon>
        <taxon>Leclercia</taxon>
    </lineage>
</organism>
<accession>A0A482LYU5</accession>
<proteinExistence type="predicted"/>
<name>A0A482LYU5_9ENTR</name>
<sequence>MYNSEKDQVDVGGSIANGMNNFPNSIRKEVLRSYNGTTRSTTASVFTRNRI</sequence>
<protein>
    <submittedName>
        <fullName evidence="1">Uncharacterized protein</fullName>
    </submittedName>
</protein>
<dbReference type="EMBL" id="MH909330">
    <property type="protein sequence ID" value="QBQ66627.1"/>
    <property type="molecule type" value="Genomic_DNA"/>
</dbReference>
<reference evidence="1" key="1">
    <citation type="submission" date="2018-09" db="EMBL/GenBank/DDBJ databases">
        <authorList>
            <person name="Yuan Q."/>
            <person name="Jiang X."/>
            <person name="Jing Y."/>
            <person name="Cheng Q."/>
            <person name="Zhou D."/>
        </authorList>
    </citation>
    <scope>NUCLEOTIDE SEQUENCE</scope>
    <source>
        <strain evidence="1">150707804</strain>
        <plasmid evidence="1">p707804-1FII</plasmid>
    </source>
</reference>
<keyword evidence="1" id="KW-0614">Plasmid</keyword>
<geneLocation type="plasmid" evidence="1">
    <name>p707804-1FII</name>
</geneLocation>
<dbReference type="AlphaFoldDB" id="A0A482LYU5"/>
<evidence type="ECO:0000313" key="1">
    <source>
        <dbReference type="EMBL" id="QBQ66627.1"/>
    </source>
</evidence>